<dbReference type="Proteomes" id="UP000515789">
    <property type="component" value="Chromosome"/>
</dbReference>
<feature type="transmembrane region" description="Helical" evidence="1">
    <location>
        <begin position="14"/>
        <end position="32"/>
    </location>
</feature>
<keyword evidence="1" id="KW-1133">Transmembrane helix</keyword>
<name>A0A7G5MZB5_9FIRM</name>
<keyword evidence="1" id="KW-0812">Transmembrane</keyword>
<reference evidence="2 3" key="1">
    <citation type="submission" date="2019-04" db="EMBL/GenBank/DDBJ databases">
        <authorList>
            <person name="Schori C."/>
            <person name="Ahrens C."/>
        </authorList>
    </citation>
    <scope>NUCLEOTIDE SEQUENCE [LARGE SCALE GENOMIC DNA]</scope>
    <source>
        <strain evidence="2 3">DSM 2950</strain>
    </source>
</reference>
<dbReference type="EMBL" id="CP039126">
    <property type="protein sequence ID" value="QMW79958.1"/>
    <property type="molecule type" value="Genomic_DNA"/>
</dbReference>
<dbReference type="AlphaFoldDB" id="A0A7G5MZB5"/>
<evidence type="ECO:0000256" key="1">
    <source>
        <dbReference type="SAM" id="Phobius"/>
    </source>
</evidence>
<gene>
    <name evidence="2" type="ORF">E5259_21500</name>
</gene>
<dbReference type="GeneID" id="75056029"/>
<organism evidence="2 3">
    <name type="scientific">Blautia producta</name>
    <dbReference type="NCBI Taxonomy" id="33035"/>
    <lineage>
        <taxon>Bacteria</taxon>
        <taxon>Bacillati</taxon>
        <taxon>Bacillota</taxon>
        <taxon>Clostridia</taxon>
        <taxon>Lachnospirales</taxon>
        <taxon>Lachnospiraceae</taxon>
        <taxon>Blautia</taxon>
    </lineage>
</organism>
<dbReference type="RefSeq" id="WP_148360923.1">
    <property type="nucleotide sequence ID" value="NZ_CABLBP010000045.1"/>
</dbReference>
<accession>A0A7G5MZB5</accession>
<proteinExistence type="predicted"/>
<evidence type="ECO:0000313" key="2">
    <source>
        <dbReference type="EMBL" id="QMW79958.1"/>
    </source>
</evidence>
<evidence type="ECO:0000313" key="3">
    <source>
        <dbReference type="Proteomes" id="UP000515789"/>
    </source>
</evidence>
<keyword evidence="1" id="KW-0472">Membrane</keyword>
<protein>
    <submittedName>
        <fullName evidence="2">Uncharacterized protein</fullName>
    </submittedName>
</protein>
<sequence>MQEDVNSIMLYNNLTAMGIVSGIPFLAILRIFQSIVQSANAALLPDPARYTRYDPVHWIQNI</sequence>